<dbReference type="Proteomes" id="UP000258127">
    <property type="component" value="Chromosome"/>
</dbReference>
<evidence type="ECO:0000256" key="7">
    <source>
        <dbReference type="ARBA" id="ARBA00022840"/>
    </source>
</evidence>
<evidence type="ECO:0000313" key="10">
    <source>
        <dbReference type="Proteomes" id="UP000258127"/>
    </source>
</evidence>
<evidence type="ECO:0000256" key="1">
    <source>
        <dbReference type="ARBA" id="ARBA00000085"/>
    </source>
</evidence>
<evidence type="ECO:0000259" key="8">
    <source>
        <dbReference type="SMART" id="SM00911"/>
    </source>
</evidence>
<evidence type="ECO:0000256" key="3">
    <source>
        <dbReference type="ARBA" id="ARBA00022553"/>
    </source>
</evidence>
<accession>A0AAI8PBA5</accession>
<dbReference type="SMART" id="SM00911">
    <property type="entry name" value="HWE_HK"/>
    <property type="match status" value="1"/>
</dbReference>
<dbReference type="PANTHER" id="PTHR41523:SF7">
    <property type="entry name" value="HISTIDINE KINASE"/>
    <property type="match status" value="1"/>
</dbReference>
<keyword evidence="4" id="KW-0808">Transferase</keyword>
<sequence length="377" mass="40328">MLQLIDAFRQKALGVMAIGGPVLPLLEAFVNALQAEMPGTTVGVTVLDKPGKTFRHAIFPALPEQFGAQLVGNLITGKRGSCGMAVMTGRPVEVPNVACDSRFSAEWKALFHAHGLQSLVSFPALSNEGVVQGSIAVIHPLDVPLSGDQRELLGHATELCAHLFAYSRTQEAAKILVEELDHRMRNLFTTIGAMAVFTSRNYPDPANFRKAFEGRLVMMQKAHALAVTHQQTGLLELLQDTLAPYSCTHQTLFNGPAITLAPEAASSIALVLHELSTNAAKYGAFSEPGGRLNVAWSLRTGEESAPYFDLTWQEGNGPPVTAPTHKGYGTLMINGSLRNAFDGSASLTYDPQGFSCSISAPFTTRLGFAGASPEQLP</sequence>
<dbReference type="AlphaFoldDB" id="A0AAI8PBA5"/>
<evidence type="ECO:0000256" key="6">
    <source>
        <dbReference type="ARBA" id="ARBA00022777"/>
    </source>
</evidence>
<dbReference type="PANTHER" id="PTHR41523">
    <property type="entry name" value="TWO-COMPONENT SYSTEM SENSOR PROTEIN"/>
    <property type="match status" value="1"/>
</dbReference>
<reference evidence="9 10" key="1">
    <citation type="submission" date="2018-08" db="EMBL/GenBank/DDBJ databases">
        <authorList>
            <person name="Lee Y."/>
            <person name="Kakembo D."/>
        </authorList>
    </citation>
    <scope>NUCLEOTIDE SEQUENCE [LARGE SCALE GENOMIC DNA]</scope>
    <source>
        <strain evidence="9 10">JBCS1880</strain>
    </source>
</reference>
<dbReference type="Pfam" id="PF07536">
    <property type="entry name" value="HWE_HK"/>
    <property type="match status" value="1"/>
</dbReference>
<dbReference type="InterPro" id="IPR036890">
    <property type="entry name" value="HATPase_C_sf"/>
</dbReference>
<proteinExistence type="predicted"/>
<evidence type="ECO:0000313" key="9">
    <source>
        <dbReference type="EMBL" id="AXO88469.1"/>
    </source>
</evidence>
<keyword evidence="6" id="KW-0418">Kinase</keyword>
<dbReference type="SUPFAM" id="SSF55781">
    <property type="entry name" value="GAF domain-like"/>
    <property type="match status" value="1"/>
</dbReference>
<evidence type="ECO:0000256" key="2">
    <source>
        <dbReference type="ARBA" id="ARBA00012438"/>
    </source>
</evidence>
<name>A0AAI8PBA5_9PSED</name>
<evidence type="ECO:0000256" key="4">
    <source>
        <dbReference type="ARBA" id="ARBA00022679"/>
    </source>
</evidence>
<dbReference type="Gene3D" id="3.30.450.40">
    <property type="match status" value="1"/>
</dbReference>
<gene>
    <name evidence="9" type="ORF">DZC75_10855</name>
</gene>
<dbReference type="Pfam" id="PF01590">
    <property type="entry name" value="GAF"/>
    <property type="match status" value="1"/>
</dbReference>
<dbReference type="InterPro" id="IPR003018">
    <property type="entry name" value="GAF"/>
</dbReference>
<evidence type="ECO:0000256" key="5">
    <source>
        <dbReference type="ARBA" id="ARBA00022741"/>
    </source>
</evidence>
<dbReference type="Gene3D" id="3.30.565.10">
    <property type="entry name" value="Histidine kinase-like ATPase, C-terminal domain"/>
    <property type="match status" value="1"/>
</dbReference>
<keyword evidence="7" id="KW-0067">ATP-binding</keyword>
<dbReference type="InterPro" id="IPR029016">
    <property type="entry name" value="GAF-like_dom_sf"/>
</dbReference>
<dbReference type="GO" id="GO:0005524">
    <property type="term" value="F:ATP binding"/>
    <property type="evidence" value="ECO:0007669"/>
    <property type="project" value="UniProtKB-KW"/>
</dbReference>
<comment type="catalytic activity">
    <reaction evidence="1">
        <text>ATP + protein L-histidine = ADP + protein N-phospho-L-histidine.</text>
        <dbReference type="EC" id="2.7.13.3"/>
    </reaction>
</comment>
<keyword evidence="10" id="KW-1185">Reference proteome</keyword>
<feature type="domain" description="Signal transduction histidine kinase HWE region" evidence="8">
    <location>
        <begin position="179"/>
        <end position="257"/>
    </location>
</feature>
<keyword evidence="5" id="KW-0547">Nucleotide-binding</keyword>
<organism evidence="9 10">
    <name type="scientific">Pseudomonas parafulva</name>
    <dbReference type="NCBI Taxonomy" id="157782"/>
    <lineage>
        <taxon>Bacteria</taxon>
        <taxon>Pseudomonadati</taxon>
        <taxon>Pseudomonadota</taxon>
        <taxon>Gammaproteobacteria</taxon>
        <taxon>Pseudomonadales</taxon>
        <taxon>Pseudomonadaceae</taxon>
        <taxon>Pseudomonas</taxon>
    </lineage>
</organism>
<dbReference type="EC" id="2.7.13.3" evidence="2"/>
<dbReference type="EMBL" id="CP031641">
    <property type="protein sequence ID" value="AXO88469.1"/>
    <property type="molecule type" value="Genomic_DNA"/>
</dbReference>
<protein>
    <recommendedName>
        <fullName evidence="2">histidine kinase</fullName>
        <ecNumber evidence="2">2.7.13.3</ecNumber>
    </recommendedName>
</protein>
<dbReference type="InterPro" id="IPR011102">
    <property type="entry name" value="Sig_transdc_His_kinase_HWE"/>
</dbReference>
<keyword evidence="3" id="KW-0597">Phosphoprotein</keyword>
<dbReference type="GO" id="GO:0004673">
    <property type="term" value="F:protein histidine kinase activity"/>
    <property type="evidence" value="ECO:0007669"/>
    <property type="project" value="UniProtKB-EC"/>
</dbReference>